<organism evidence="2 3">
    <name type="scientific">Bifidobacterium scaligerum</name>
    <dbReference type="NCBI Taxonomy" id="2052656"/>
    <lineage>
        <taxon>Bacteria</taxon>
        <taxon>Bacillati</taxon>
        <taxon>Actinomycetota</taxon>
        <taxon>Actinomycetes</taxon>
        <taxon>Bifidobacteriales</taxon>
        <taxon>Bifidobacteriaceae</taxon>
        <taxon>Bifidobacterium</taxon>
    </lineage>
</organism>
<dbReference type="Proteomes" id="UP000228755">
    <property type="component" value="Unassembled WGS sequence"/>
</dbReference>
<gene>
    <name evidence="2" type="ORF">CUU80_02425</name>
</gene>
<evidence type="ECO:0000313" key="3">
    <source>
        <dbReference type="Proteomes" id="UP000228755"/>
    </source>
</evidence>
<dbReference type="RefSeq" id="WP_100495780.1">
    <property type="nucleotide sequence ID" value="NZ_PGLQ01000001.1"/>
</dbReference>
<evidence type="ECO:0000256" key="1">
    <source>
        <dbReference type="SAM" id="MobiDB-lite"/>
    </source>
</evidence>
<proteinExistence type="predicted"/>
<name>A0A2M9HT68_9BIFI</name>
<sequence length="59" mass="6853">MSRNIIYIRVRDTQTGHQFDALSTDPRLKTGIFMPVNKPIYPPSTIPRRPKPKKSMKDL</sequence>
<accession>A0A2M9HT68</accession>
<comment type="caution">
    <text evidence="2">The sequence shown here is derived from an EMBL/GenBank/DDBJ whole genome shotgun (WGS) entry which is preliminary data.</text>
</comment>
<protein>
    <submittedName>
        <fullName evidence="2">Uncharacterized protein</fullName>
    </submittedName>
</protein>
<feature type="region of interest" description="Disordered" evidence="1">
    <location>
        <begin position="39"/>
        <end position="59"/>
    </location>
</feature>
<reference evidence="2 3" key="1">
    <citation type="submission" date="2017-11" db="EMBL/GenBank/DDBJ databases">
        <title>Draft genome sequences of strains TRE 1, TRE D, TRE H and TRI 7, isolated from tamarins, belonging to four potential novel Bifidobacterium species.</title>
        <authorList>
            <person name="Mattarelli P."/>
            <person name="Modesto M."/>
            <person name="Bonetti A."/>
            <person name="Puglisi E."/>
            <person name="Morelli L."/>
        </authorList>
    </citation>
    <scope>NUCLEOTIDE SEQUENCE [LARGE SCALE GENOMIC DNA]</scope>
    <source>
        <strain evidence="3">TRED</strain>
    </source>
</reference>
<evidence type="ECO:0000313" key="2">
    <source>
        <dbReference type="EMBL" id="PJM80010.1"/>
    </source>
</evidence>
<feature type="compositionally biased region" description="Basic residues" evidence="1">
    <location>
        <begin position="48"/>
        <end position="59"/>
    </location>
</feature>
<keyword evidence="3" id="KW-1185">Reference proteome</keyword>
<dbReference type="AlphaFoldDB" id="A0A2M9HT68"/>
<dbReference type="EMBL" id="PGLQ01000001">
    <property type="protein sequence ID" value="PJM80010.1"/>
    <property type="molecule type" value="Genomic_DNA"/>
</dbReference>